<dbReference type="InterPro" id="IPR046373">
    <property type="entry name" value="Acyl-CoA_Oxase/DH_mid-dom_sf"/>
</dbReference>
<dbReference type="STRING" id="673521.SAMN05660991_01517"/>
<dbReference type="EMBL" id="FOEE01000004">
    <property type="protein sequence ID" value="SEO75111.1"/>
    <property type="molecule type" value="Genomic_DNA"/>
</dbReference>
<dbReference type="GO" id="GO:0016627">
    <property type="term" value="F:oxidoreductase activity, acting on the CH-CH group of donors"/>
    <property type="evidence" value="ECO:0007669"/>
    <property type="project" value="InterPro"/>
</dbReference>
<dbReference type="OrthoDB" id="3258691at2"/>
<dbReference type="SUPFAM" id="SSF56645">
    <property type="entry name" value="Acyl-CoA dehydrogenase NM domain-like"/>
    <property type="match status" value="1"/>
</dbReference>
<dbReference type="Proteomes" id="UP000198960">
    <property type="component" value="Unassembled WGS sequence"/>
</dbReference>
<evidence type="ECO:0000313" key="1">
    <source>
        <dbReference type="EMBL" id="SEO75111.1"/>
    </source>
</evidence>
<dbReference type="InterPro" id="IPR009100">
    <property type="entry name" value="AcylCoA_DH/oxidase_NM_dom_sf"/>
</dbReference>
<evidence type="ECO:0000313" key="2">
    <source>
        <dbReference type="Proteomes" id="UP000198960"/>
    </source>
</evidence>
<protein>
    <submittedName>
        <fullName evidence="1">Acyl-CoA dehydrogenase</fullName>
    </submittedName>
</protein>
<gene>
    <name evidence="1" type="ORF">SAMN05660991_01517</name>
</gene>
<dbReference type="RefSeq" id="WP_091941789.1">
    <property type="nucleotide sequence ID" value="NZ_FOEE01000004.1"/>
</dbReference>
<dbReference type="AlphaFoldDB" id="A0A1H8S8X4"/>
<proteinExistence type="predicted"/>
<keyword evidence="2" id="KW-1185">Reference proteome</keyword>
<name>A0A1H8S8X4_9ACTN</name>
<sequence>MTTTAAPLALVRDLAEDLDTGAADVRPVLRELGAAGLLGPAGEPLGDAVALVRAVAARSLAAGFALWSQRMVLEYLGCCPAPGAAGAVAALRAGDTTGATALAPAIADLAGGPPLPLLAEPEGGGWRLTGTVGWASNLFDDALVVAPARTVAGGRVVVAFRRTDAGVTATPPYALLGLNGTGTGGLVLDGVAVPAGLVLSDDLAGFLARCGPPMLLLQTALALGVADAALDSAAAHLPGTGLDVDHAALAGRRDEVARATAGRAGGGVVAPAGPAAGRLAAVQVAGDAVRLEVVLAGGGGYRTGSGTARRVREAAFLPVQAPTAVQLRR</sequence>
<accession>A0A1H8S8X4</accession>
<organism evidence="1 2">
    <name type="scientific">Trujillonella endophytica</name>
    <dbReference type="NCBI Taxonomy" id="673521"/>
    <lineage>
        <taxon>Bacteria</taxon>
        <taxon>Bacillati</taxon>
        <taxon>Actinomycetota</taxon>
        <taxon>Actinomycetes</taxon>
        <taxon>Geodermatophilales</taxon>
        <taxon>Geodermatophilaceae</taxon>
        <taxon>Trujillonella</taxon>
    </lineage>
</organism>
<dbReference type="Gene3D" id="2.40.110.10">
    <property type="entry name" value="Butyryl-CoA Dehydrogenase, subunit A, domain 2"/>
    <property type="match status" value="1"/>
</dbReference>
<reference evidence="2" key="1">
    <citation type="submission" date="2016-10" db="EMBL/GenBank/DDBJ databases">
        <authorList>
            <person name="Varghese N."/>
            <person name="Submissions S."/>
        </authorList>
    </citation>
    <scope>NUCLEOTIDE SEQUENCE [LARGE SCALE GENOMIC DNA]</scope>
    <source>
        <strain evidence="2">DSM 45413</strain>
    </source>
</reference>